<dbReference type="SUPFAM" id="SSF56672">
    <property type="entry name" value="DNA/RNA polymerases"/>
    <property type="match status" value="1"/>
</dbReference>
<dbReference type="InterPro" id="IPR043502">
    <property type="entry name" value="DNA/RNA_pol_sf"/>
</dbReference>
<reference evidence="1" key="2">
    <citation type="journal article" date="2024" name="Plant">
        <title>Genomic evolution and insights into agronomic trait innovations of Sesamum species.</title>
        <authorList>
            <person name="Miao H."/>
            <person name="Wang L."/>
            <person name="Qu L."/>
            <person name="Liu H."/>
            <person name="Sun Y."/>
            <person name="Le M."/>
            <person name="Wang Q."/>
            <person name="Wei S."/>
            <person name="Zheng Y."/>
            <person name="Lin W."/>
            <person name="Duan Y."/>
            <person name="Cao H."/>
            <person name="Xiong S."/>
            <person name="Wang X."/>
            <person name="Wei L."/>
            <person name="Li C."/>
            <person name="Ma Q."/>
            <person name="Ju M."/>
            <person name="Zhao R."/>
            <person name="Li G."/>
            <person name="Mu C."/>
            <person name="Tian Q."/>
            <person name="Mei H."/>
            <person name="Zhang T."/>
            <person name="Gao T."/>
            <person name="Zhang H."/>
        </authorList>
    </citation>
    <scope>NUCLEOTIDE SEQUENCE</scope>
    <source>
        <strain evidence="1">K16</strain>
    </source>
</reference>
<dbReference type="AlphaFoldDB" id="A0AAE1VYN9"/>
<sequence>MSPENIPDKGSSADVLFYKVYEQMEQGNIPLEPVDTLLFGFVGEIVHLLRQILIPISLDMEPTRRTRMVHFLVQKKRHFGLKKDKIIREEVSKLLAAGHIKEIQSPKWLSNAVLESKPDQLVNSTSGHELLSLMDASRGYQQIMLNPIIRIESSLPFFKALRKTKNFVWDEEC</sequence>
<evidence type="ECO:0000313" key="2">
    <source>
        <dbReference type="Proteomes" id="UP001289374"/>
    </source>
</evidence>
<organism evidence="1 2">
    <name type="scientific">Sesamum angolense</name>
    <dbReference type="NCBI Taxonomy" id="2727404"/>
    <lineage>
        <taxon>Eukaryota</taxon>
        <taxon>Viridiplantae</taxon>
        <taxon>Streptophyta</taxon>
        <taxon>Embryophyta</taxon>
        <taxon>Tracheophyta</taxon>
        <taxon>Spermatophyta</taxon>
        <taxon>Magnoliopsida</taxon>
        <taxon>eudicotyledons</taxon>
        <taxon>Gunneridae</taxon>
        <taxon>Pentapetalae</taxon>
        <taxon>asterids</taxon>
        <taxon>lamiids</taxon>
        <taxon>Lamiales</taxon>
        <taxon>Pedaliaceae</taxon>
        <taxon>Sesamum</taxon>
    </lineage>
</organism>
<protein>
    <submittedName>
        <fullName evidence="1">Uncharacterized protein</fullName>
    </submittedName>
</protein>
<accession>A0AAE1VYN9</accession>
<dbReference type="Proteomes" id="UP001289374">
    <property type="component" value="Unassembled WGS sequence"/>
</dbReference>
<comment type="caution">
    <text evidence="1">The sequence shown here is derived from an EMBL/GenBank/DDBJ whole genome shotgun (WGS) entry which is preliminary data.</text>
</comment>
<evidence type="ECO:0000313" key="1">
    <source>
        <dbReference type="EMBL" id="KAK4384143.1"/>
    </source>
</evidence>
<reference evidence="1" key="1">
    <citation type="submission" date="2020-06" db="EMBL/GenBank/DDBJ databases">
        <authorList>
            <person name="Li T."/>
            <person name="Hu X."/>
            <person name="Zhang T."/>
            <person name="Song X."/>
            <person name="Zhang H."/>
            <person name="Dai N."/>
            <person name="Sheng W."/>
            <person name="Hou X."/>
            <person name="Wei L."/>
        </authorList>
    </citation>
    <scope>NUCLEOTIDE SEQUENCE</scope>
    <source>
        <strain evidence="1">K16</strain>
        <tissue evidence="1">Leaf</tissue>
    </source>
</reference>
<keyword evidence="2" id="KW-1185">Reference proteome</keyword>
<dbReference type="EMBL" id="JACGWL010000283">
    <property type="protein sequence ID" value="KAK4384143.1"/>
    <property type="molecule type" value="Genomic_DNA"/>
</dbReference>
<name>A0AAE1VYN9_9LAMI</name>
<proteinExistence type="predicted"/>
<dbReference type="Gene3D" id="3.10.10.10">
    <property type="entry name" value="HIV Type 1 Reverse Transcriptase, subunit A, domain 1"/>
    <property type="match status" value="1"/>
</dbReference>
<gene>
    <name evidence="1" type="ORF">Sango_3087700</name>
</gene>